<reference evidence="2" key="1">
    <citation type="submission" date="2020-10" db="EMBL/GenBank/DDBJ databases">
        <authorList>
            <person name="Gilroy R."/>
        </authorList>
    </citation>
    <scope>NUCLEOTIDE SEQUENCE</scope>
    <source>
        <strain evidence="2">F1-3629</strain>
    </source>
</reference>
<accession>A0A940DPM3</accession>
<organism evidence="2 3">
    <name type="scientific">Candidatus Cryptobacteroides gallistercoris</name>
    <dbReference type="NCBI Taxonomy" id="2840765"/>
    <lineage>
        <taxon>Bacteria</taxon>
        <taxon>Pseudomonadati</taxon>
        <taxon>Bacteroidota</taxon>
        <taxon>Bacteroidia</taxon>
        <taxon>Bacteroidales</taxon>
        <taxon>Candidatus Cryptobacteroides</taxon>
    </lineage>
</organism>
<evidence type="ECO:0000313" key="3">
    <source>
        <dbReference type="Proteomes" id="UP000771749"/>
    </source>
</evidence>
<feature type="domain" description="GmrSD restriction endonucleases N-terminal" evidence="1">
    <location>
        <begin position="14"/>
        <end position="217"/>
    </location>
</feature>
<dbReference type="Pfam" id="PF03235">
    <property type="entry name" value="GmrSD_N"/>
    <property type="match status" value="1"/>
</dbReference>
<dbReference type="PANTHER" id="PTHR37292:SF2">
    <property type="entry name" value="DUF262 DOMAIN-CONTAINING PROTEIN"/>
    <property type="match status" value="1"/>
</dbReference>
<dbReference type="PANTHER" id="PTHR37292">
    <property type="entry name" value="VNG6097C"/>
    <property type="match status" value="1"/>
</dbReference>
<dbReference type="EMBL" id="JADIMJ010000117">
    <property type="protein sequence ID" value="MBO8454591.1"/>
    <property type="molecule type" value="Genomic_DNA"/>
</dbReference>
<sequence length="601" mass="68723">MISQNYAVNQYLVSNLLSMVQTKEIAIPEIQRPFVWEPDKVTELIDSLYNGYPIGYIITWQSPDVKLKDGNSSAGKKILIDGQQRITALRAAILGETVKNIDYADVRIQVAYNPLEHKFATFNAAISKDPVWIKDIAPLLNGSVKASTARKEYLAMNPSVDEDVIEESIENLKSVANRQIGVIELSGELDIERVTEIFIRINSKGVPLNQADFVMSTIAANENYGGNLLRKCIDHFSELAVRPEFYSVLMENDREFAESPYRPQVDWLRNENDDIYDPSYVDVLRVAFTSKFSRGKMADLVSLLSGRNFETRNYEESIKADTYRRLAAGVCSFINETNFKRFVMIIRSAGFCHTRLIRSQNTLNFAYILFLKLREKGYRPELIEKYVRRWFVYSILRGRYSSSPEGNFDYDVKQIDKYPDFGQYLAEVEAAELSDAYWNFGAIQQLNTSVASSPVFNVFLASQCYQNRKGFLSTAITVRNMIEQKGDVHHIFPREYLKSRGMSRAEYNQVANYIYTQTEININIGKKSPSEYLGYVRDVQCNGGPTRYGGITDISALEANLSEDCCLPAGIVSMTADDYHDFLTRRRKLIAKRLKEYYFSL</sequence>
<reference evidence="2" key="2">
    <citation type="journal article" date="2021" name="PeerJ">
        <title>Extensive microbial diversity within the chicken gut microbiome revealed by metagenomics and culture.</title>
        <authorList>
            <person name="Gilroy R."/>
            <person name="Ravi A."/>
            <person name="Getino M."/>
            <person name="Pursley I."/>
            <person name="Horton D.L."/>
            <person name="Alikhan N.F."/>
            <person name="Baker D."/>
            <person name="Gharbi K."/>
            <person name="Hall N."/>
            <person name="Watson M."/>
            <person name="Adriaenssens E.M."/>
            <person name="Foster-Nyarko E."/>
            <person name="Jarju S."/>
            <person name="Secka A."/>
            <person name="Antonio M."/>
            <person name="Oren A."/>
            <person name="Chaudhuri R.R."/>
            <person name="La Ragione R."/>
            <person name="Hildebrand F."/>
            <person name="Pallen M.J."/>
        </authorList>
    </citation>
    <scope>NUCLEOTIDE SEQUENCE</scope>
    <source>
        <strain evidence="2">F1-3629</strain>
    </source>
</reference>
<comment type="caution">
    <text evidence="2">The sequence shown here is derived from an EMBL/GenBank/DDBJ whole genome shotgun (WGS) entry which is preliminary data.</text>
</comment>
<evidence type="ECO:0000259" key="1">
    <source>
        <dbReference type="Pfam" id="PF03235"/>
    </source>
</evidence>
<dbReference type="AlphaFoldDB" id="A0A940DPM3"/>
<evidence type="ECO:0000313" key="2">
    <source>
        <dbReference type="EMBL" id="MBO8454591.1"/>
    </source>
</evidence>
<proteinExistence type="predicted"/>
<dbReference type="Proteomes" id="UP000771749">
    <property type="component" value="Unassembled WGS sequence"/>
</dbReference>
<dbReference type="InterPro" id="IPR004919">
    <property type="entry name" value="GmrSD_N"/>
</dbReference>
<name>A0A940DPM3_9BACT</name>
<gene>
    <name evidence="2" type="ORF">IAC07_07715</name>
</gene>
<protein>
    <submittedName>
        <fullName evidence="2">DUF262 domain-containing protein</fullName>
    </submittedName>
</protein>